<dbReference type="Proteomes" id="UP001597497">
    <property type="component" value="Unassembled WGS sequence"/>
</dbReference>
<dbReference type="RefSeq" id="WP_379927523.1">
    <property type="nucleotide sequence ID" value="NZ_JBHUMM010000001.1"/>
</dbReference>
<dbReference type="CDD" id="cd04301">
    <property type="entry name" value="NAT_SF"/>
    <property type="match status" value="1"/>
</dbReference>
<accession>A0ABW5R6K5</accession>
<evidence type="ECO:0000313" key="2">
    <source>
        <dbReference type="EMBL" id="MFD2670185.1"/>
    </source>
</evidence>
<dbReference type="PANTHER" id="PTHR43415">
    <property type="entry name" value="SPERMIDINE N(1)-ACETYLTRANSFERASE"/>
    <property type="match status" value="1"/>
</dbReference>
<comment type="caution">
    <text evidence="2">The sequence shown here is derived from an EMBL/GenBank/DDBJ whole genome shotgun (WGS) entry which is preliminary data.</text>
</comment>
<dbReference type="InterPro" id="IPR016181">
    <property type="entry name" value="Acyl_CoA_acyltransferase"/>
</dbReference>
<evidence type="ECO:0000313" key="3">
    <source>
        <dbReference type="Proteomes" id="UP001597497"/>
    </source>
</evidence>
<dbReference type="SUPFAM" id="SSF55729">
    <property type="entry name" value="Acyl-CoA N-acyltransferases (Nat)"/>
    <property type="match status" value="1"/>
</dbReference>
<dbReference type="EMBL" id="JBHUMM010000001">
    <property type="protein sequence ID" value="MFD2670185.1"/>
    <property type="molecule type" value="Genomic_DNA"/>
</dbReference>
<keyword evidence="2" id="KW-0012">Acyltransferase</keyword>
<dbReference type="EC" id="2.3.-.-" evidence="2"/>
<reference evidence="3" key="1">
    <citation type="journal article" date="2019" name="Int. J. Syst. Evol. Microbiol.">
        <title>The Global Catalogue of Microorganisms (GCM) 10K type strain sequencing project: providing services to taxonomists for standard genome sequencing and annotation.</title>
        <authorList>
            <consortium name="The Broad Institute Genomics Platform"/>
            <consortium name="The Broad Institute Genome Sequencing Center for Infectious Disease"/>
            <person name="Wu L."/>
            <person name="Ma J."/>
        </authorList>
    </citation>
    <scope>NUCLEOTIDE SEQUENCE [LARGE SCALE GENOMIC DNA]</scope>
    <source>
        <strain evidence="3">KCTC 33676</strain>
    </source>
</reference>
<dbReference type="Gene3D" id="3.40.630.30">
    <property type="match status" value="1"/>
</dbReference>
<organism evidence="2 3">
    <name type="scientific">Marinicrinis sediminis</name>
    <dbReference type="NCBI Taxonomy" id="1652465"/>
    <lineage>
        <taxon>Bacteria</taxon>
        <taxon>Bacillati</taxon>
        <taxon>Bacillota</taxon>
        <taxon>Bacilli</taxon>
        <taxon>Bacillales</taxon>
        <taxon>Paenibacillaceae</taxon>
    </lineage>
</organism>
<dbReference type="PANTHER" id="PTHR43415:SF3">
    <property type="entry name" value="GNAT-FAMILY ACETYLTRANSFERASE"/>
    <property type="match status" value="1"/>
</dbReference>
<keyword evidence="3" id="KW-1185">Reference proteome</keyword>
<proteinExistence type="predicted"/>
<evidence type="ECO:0000259" key="1">
    <source>
        <dbReference type="PROSITE" id="PS51186"/>
    </source>
</evidence>
<dbReference type="GO" id="GO:0016746">
    <property type="term" value="F:acyltransferase activity"/>
    <property type="evidence" value="ECO:0007669"/>
    <property type="project" value="UniProtKB-KW"/>
</dbReference>
<dbReference type="InterPro" id="IPR000182">
    <property type="entry name" value="GNAT_dom"/>
</dbReference>
<gene>
    <name evidence="2" type="ORF">ACFSUC_01025</name>
</gene>
<name>A0ABW5R6K5_9BACL</name>
<dbReference type="Pfam" id="PF00583">
    <property type="entry name" value="Acetyltransf_1"/>
    <property type="match status" value="1"/>
</dbReference>
<feature type="domain" description="N-acetyltransferase" evidence="1">
    <location>
        <begin position="55"/>
        <end position="217"/>
    </location>
</feature>
<dbReference type="PROSITE" id="PS51186">
    <property type="entry name" value="GNAT"/>
    <property type="match status" value="1"/>
</dbReference>
<keyword evidence="2" id="KW-0808">Transferase</keyword>
<protein>
    <submittedName>
        <fullName evidence="2">GNAT family N-acetyltransferase</fullName>
        <ecNumber evidence="2">2.3.-.-</ecNumber>
    </submittedName>
</protein>
<sequence>MKRERKGREEAMIIESSTIAVHSSKEKNASPYPWKELDGPLRFSLTFEAKDGSTVVLRPAQEQDATGIIEAAKVIVAAGRYIEKEDLRSLDEEIELIRYNQEKDNLYIVAEVDGEIAGIARVMRGELSLTSHVGFLRIWLGEKAQGKGIGKRMMAYVLEWGRRAPNLRKITLHVYAGNEVAHKLYQRMGFVDEGVQKDHAIIDGAYQDEYIMAYFYEARPPAVD</sequence>